<protein>
    <submittedName>
        <fullName evidence="1">Uncharacterized protein</fullName>
    </submittedName>
</protein>
<accession>A0A3N6RXT0</accession>
<proteinExistence type="predicted"/>
<organism evidence="1 2">
    <name type="scientific">Okeania hirsuta</name>
    <dbReference type="NCBI Taxonomy" id="1458930"/>
    <lineage>
        <taxon>Bacteria</taxon>
        <taxon>Bacillati</taxon>
        <taxon>Cyanobacteriota</taxon>
        <taxon>Cyanophyceae</taxon>
        <taxon>Oscillatoriophycideae</taxon>
        <taxon>Oscillatoriales</taxon>
        <taxon>Microcoleaceae</taxon>
        <taxon>Okeania</taxon>
    </lineage>
</organism>
<evidence type="ECO:0000313" key="1">
    <source>
        <dbReference type="EMBL" id="RQH53488.1"/>
    </source>
</evidence>
<dbReference type="AlphaFoldDB" id="A0A3N6RXT0"/>
<gene>
    <name evidence="1" type="ORF">D5R40_03675</name>
</gene>
<evidence type="ECO:0000313" key="2">
    <source>
        <dbReference type="Proteomes" id="UP000269154"/>
    </source>
</evidence>
<dbReference type="Proteomes" id="UP000269154">
    <property type="component" value="Unassembled WGS sequence"/>
</dbReference>
<dbReference type="EMBL" id="RCBY01000012">
    <property type="protein sequence ID" value="RQH53488.1"/>
    <property type="molecule type" value="Genomic_DNA"/>
</dbReference>
<reference evidence="1 2" key="1">
    <citation type="journal article" date="2018" name="ACS Chem. Biol.">
        <title>Ketoreductase domain dysfunction expands chemodiversity: malyngamide biosynthesis in the cyanobacterium Okeania hirsuta.</title>
        <authorList>
            <person name="Moss N.A."/>
            <person name="Leao T."/>
            <person name="Rankin M."/>
            <person name="McCullough T.M."/>
            <person name="Qu P."/>
            <person name="Korobeynikov A."/>
            <person name="Smith J.L."/>
            <person name="Gerwick L."/>
            <person name="Gerwick W.H."/>
        </authorList>
    </citation>
    <scope>NUCLEOTIDE SEQUENCE [LARGE SCALE GENOMIC DNA]</scope>
    <source>
        <strain evidence="1 2">PAB10Feb10-1</strain>
    </source>
</reference>
<sequence>MTKDEILYIYIDIVTGKILNLLMQGYMWSDALAAQASRYNSIIATTGESESCLAKASRIHSK</sequence>
<name>A0A3N6RXT0_9CYAN</name>
<keyword evidence="2" id="KW-1185">Reference proteome</keyword>
<comment type="caution">
    <text evidence="1">The sequence shown here is derived from an EMBL/GenBank/DDBJ whole genome shotgun (WGS) entry which is preliminary data.</text>
</comment>